<evidence type="ECO:0000256" key="2">
    <source>
        <dbReference type="SAM" id="MobiDB-lite"/>
    </source>
</evidence>
<feature type="region of interest" description="Disordered" evidence="2">
    <location>
        <begin position="20"/>
        <end position="50"/>
    </location>
</feature>
<dbReference type="OMA" id="INTDEIW"/>
<dbReference type="Ensembl" id="ENSSGRT00000046806.1">
    <property type="protein sequence ID" value="ENSSGRP00000043713.1"/>
    <property type="gene ID" value="ENSSGRG00000023570.1"/>
</dbReference>
<keyword evidence="3" id="KW-1133">Transmembrane helix</keyword>
<feature type="domain" description="C-type lectin" evidence="4">
    <location>
        <begin position="219"/>
        <end position="303"/>
    </location>
</feature>
<evidence type="ECO:0000313" key="6">
    <source>
        <dbReference type="Proteomes" id="UP000472262"/>
    </source>
</evidence>
<accession>A0A672N2C2</accession>
<reference evidence="5" key="1">
    <citation type="submission" date="2025-08" db="UniProtKB">
        <authorList>
            <consortium name="Ensembl"/>
        </authorList>
    </citation>
    <scope>IDENTIFICATION</scope>
</reference>
<dbReference type="PROSITE" id="PS50041">
    <property type="entry name" value="C_TYPE_LECTIN_2"/>
    <property type="match status" value="1"/>
</dbReference>
<sequence length="315" mass="36509">MSESIYGNINTDEIWKMDSRDGEEMNTDTKADTMKSHDVRTGTENQTPEHTGTETHFIIIRSDINILFIKNNLFSNIKSLSHCLPSSGSDSVKIRNYRAAVVCLVLLCVLLLTAVKVLCVHIHTKSTDYTEDRDELLTKITNLTEERDQILTKYIHMTNERDGLLIKNDNLTKQKDQFSDLELQLNNLLLLKTRFIIQCTVGGNSILILLLVFTDGWLYSNFSFYFISSLKRSWSESRRYCMERRKQSFDICQLVHFKWFHQDFVKNISAGDKVWIGLTDSDVEGIWKWVNGTDYPCSDAFKWICEKSLVKCQMP</sequence>
<keyword evidence="3" id="KW-0472">Membrane</keyword>
<dbReference type="SUPFAM" id="SSF56436">
    <property type="entry name" value="C-type lectin-like"/>
    <property type="match status" value="1"/>
</dbReference>
<dbReference type="InterPro" id="IPR001304">
    <property type="entry name" value="C-type_lectin-like"/>
</dbReference>
<dbReference type="AlphaFoldDB" id="A0A672N2C2"/>
<comment type="subcellular location">
    <subcellularLocation>
        <location evidence="1">Cell membrane</location>
        <topology evidence="1">Single-pass type II membrane protein</topology>
    </subcellularLocation>
</comment>
<dbReference type="Gene3D" id="3.10.100.10">
    <property type="entry name" value="Mannose-Binding Protein A, subunit A"/>
    <property type="match status" value="1"/>
</dbReference>
<dbReference type="PANTHER" id="PTHR45710">
    <property type="entry name" value="C-TYPE LECTIN DOMAIN-CONTAINING PROTEIN 180"/>
    <property type="match status" value="1"/>
</dbReference>
<evidence type="ECO:0000256" key="1">
    <source>
        <dbReference type="ARBA" id="ARBA00004401"/>
    </source>
</evidence>
<proteinExistence type="predicted"/>
<dbReference type="Pfam" id="PF00059">
    <property type="entry name" value="Lectin_C"/>
    <property type="match status" value="1"/>
</dbReference>
<evidence type="ECO:0000256" key="3">
    <source>
        <dbReference type="SAM" id="Phobius"/>
    </source>
</evidence>
<dbReference type="InterPro" id="IPR016187">
    <property type="entry name" value="CTDL_fold"/>
</dbReference>
<name>A0A672N2C2_SINGR</name>
<evidence type="ECO:0000259" key="4">
    <source>
        <dbReference type="PROSITE" id="PS50041"/>
    </source>
</evidence>
<keyword evidence="3" id="KW-0812">Transmembrane</keyword>
<dbReference type="Gene3D" id="1.20.5.400">
    <property type="match status" value="1"/>
</dbReference>
<dbReference type="Proteomes" id="UP000472262">
    <property type="component" value="Unassembled WGS sequence"/>
</dbReference>
<dbReference type="InParanoid" id="A0A672N2C2"/>
<protein>
    <recommendedName>
        <fullName evidence="4">C-type lectin domain-containing protein</fullName>
    </recommendedName>
</protein>
<dbReference type="PANTHER" id="PTHR45710:SF8">
    <property type="entry name" value="RERATING FAMILY MEMBER 4"/>
    <property type="match status" value="1"/>
</dbReference>
<dbReference type="GO" id="GO:0005886">
    <property type="term" value="C:plasma membrane"/>
    <property type="evidence" value="ECO:0007669"/>
    <property type="project" value="UniProtKB-SubCell"/>
</dbReference>
<keyword evidence="6" id="KW-1185">Reference proteome</keyword>
<feature type="transmembrane region" description="Helical" evidence="3">
    <location>
        <begin position="99"/>
        <end position="123"/>
    </location>
</feature>
<feature type="compositionally biased region" description="Basic and acidic residues" evidence="2">
    <location>
        <begin position="20"/>
        <end position="41"/>
    </location>
</feature>
<feature type="transmembrane region" description="Helical" evidence="3">
    <location>
        <begin position="195"/>
        <end position="219"/>
    </location>
</feature>
<evidence type="ECO:0000313" key="5">
    <source>
        <dbReference type="Ensembl" id="ENSSGRP00000043713.1"/>
    </source>
</evidence>
<dbReference type="InterPro" id="IPR016186">
    <property type="entry name" value="C-type_lectin-like/link_sf"/>
</dbReference>
<dbReference type="InterPro" id="IPR050828">
    <property type="entry name" value="C-type_lectin/matrix_domain"/>
</dbReference>
<reference evidence="5" key="2">
    <citation type="submission" date="2025-09" db="UniProtKB">
        <authorList>
            <consortium name="Ensembl"/>
        </authorList>
    </citation>
    <scope>IDENTIFICATION</scope>
</reference>
<organism evidence="5 6">
    <name type="scientific">Sinocyclocheilus grahami</name>
    <name type="common">Dianchi golden-line fish</name>
    <name type="synonym">Barbus grahami</name>
    <dbReference type="NCBI Taxonomy" id="75366"/>
    <lineage>
        <taxon>Eukaryota</taxon>
        <taxon>Metazoa</taxon>
        <taxon>Chordata</taxon>
        <taxon>Craniata</taxon>
        <taxon>Vertebrata</taxon>
        <taxon>Euteleostomi</taxon>
        <taxon>Actinopterygii</taxon>
        <taxon>Neopterygii</taxon>
        <taxon>Teleostei</taxon>
        <taxon>Ostariophysi</taxon>
        <taxon>Cypriniformes</taxon>
        <taxon>Cyprinidae</taxon>
        <taxon>Cyprininae</taxon>
        <taxon>Sinocyclocheilus</taxon>
    </lineage>
</organism>